<gene>
    <name evidence="1" type="ORF">PBOR_11310</name>
</gene>
<dbReference type="KEGG" id="pbd:PBOR_11310"/>
<dbReference type="EMBL" id="CP009285">
    <property type="protein sequence ID" value="AIQ57447.1"/>
    <property type="molecule type" value="Genomic_DNA"/>
</dbReference>
<dbReference type="Pfam" id="PF08974">
    <property type="entry name" value="DUF1877"/>
    <property type="match status" value="1"/>
</dbReference>
<evidence type="ECO:0000313" key="2">
    <source>
        <dbReference type="Proteomes" id="UP000029518"/>
    </source>
</evidence>
<accession>A0A089L9H7</accession>
<organism evidence="1 2">
    <name type="scientific">Paenibacillus borealis</name>
    <dbReference type="NCBI Taxonomy" id="160799"/>
    <lineage>
        <taxon>Bacteria</taxon>
        <taxon>Bacillati</taxon>
        <taxon>Bacillota</taxon>
        <taxon>Bacilli</taxon>
        <taxon>Bacillales</taxon>
        <taxon>Paenibacillaceae</taxon>
        <taxon>Paenibacillus</taxon>
    </lineage>
</organism>
<sequence>MGMIGNYITASAELLQAIRNEETSLHGIEPKVDIDKSWQALHYILSGGEAEEASPLGAVVPLNGPLYIGHYSDAEVFALEPEQVKETADALEGIEESYMRERYQFRRMLDEGIYPLMDDDEPEEFFDYLYTYFQAVKEFYRKASADQAYVVFYIS</sequence>
<dbReference type="Proteomes" id="UP000029518">
    <property type="component" value="Chromosome"/>
</dbReference>
<evidence type="ECO:0000313" key="1">
    <source>
        <dbReference type="EMBL" id="AIQ57447.1"/>
    </source>
</evidence>
<dbReference type="HOGENOM" id="CLU_110577_1_1_9"/>
<dbReference type="AlphaFoldDB" id="A0A089L9H7"/>
<dbReference type="RefSeq" id="WP_042211682.1">
    <property type="nucleotide sequence ID" value="NZ_CP009285.1"/>
</dbReference>
<dbReference type="InterPro" id="IPR035944">
    <property type="entry name" value="YfbM-like_sf"/>
</dbReference>
<name>A0A089L9H7_PAEBO</name>
<dbReference type="SUPFAM" id="SSF111069">
    <property type="entry name" value="Hypothetical protein yfbM"/>
    <property type="match status" value="1"/>
</dbReference>
<proteinExistence type="predicted"/>
<dbReference type="InterPro" id="IPR015068">
    <property type="entry name" value="DUF1877"/>
</dbReference>
<evidence type="ECO:0008006" key="3">
    <source>
        <dbReference type="Google" id="ProtNLM"/>
    </source>
</evidence>
<keyword evidence="2" id="KW-1185">Reference proteome</keyword>
<dbReference type="OrthoDB" id="289289at2"/>
<reference evidence="1" key="1">
    <citation type="submission" date="2014-08" db="EMBL/GenBank/DDBJ databases">
        <title>Comparative genomics of the Paenibacillus odorifer group.</title>
        <authorList>
            <person name="den Bakker H.C."/>
            <person name="Tsai Y.-C.Y.-C."/>
            <person name="Martin N."/>
            <person name="Korlach J."/>
            <person name="Wiedmann M."/>
        </authorList>
    </citation>
    <scope>NUCLEOTIDE SEQUENCE [LARGE SCALE GENOMIC DNA]</scope>
    <source>
        <strain evidence="1">DSM 13188</strain>
    </source>
</reference>
<dbReference type="Gene3D" id="3.40.1760.10">
    <property type="entry name" value="YfbM-like super family"/>
    <property type="match status" value="1"/>
</dbReference>
<protein>
    <recommendedName>
        <fullName evidence="3">DUF1877 domain-containing protein</fullName>
    </recommendedName>
</protein>